<protein>
    <recommendedName>
        <fullName evidence="5">Lipoprotein</fullName>
    </recommendedName>
</protein>
<feature type="compositionally biased region" description="Polar residues" evidence="1">
    <location>
        <begin position="25"/>
        <end position="46"/>
    </location>
</feature>
<proteinExistence type="predicted"/>
<dbReference type="PROSITE" id="PS51257">
    <property type="entry name" value="PROKAR_LIPOPROTEIN"/>
    <property type="match status" value="1"/>
</dbReference>
<sequence>MRRAFVSACTAALIVISTAVGCTTGTDEQSGSAQPQRDTSAKSTRSQGRELTAAEEVLVRRAEQLLIKECMTDKGYPYRIGPLPTVDDLKGNGAFLTDVGWARRNGYGSRLQAKAQKIDDPNGAYANALPREEGTRYTDALLGSPSSAMLTAELPAGGTVRTPRDSCLTEARGRLYGDFETWFRAEKTATNLTPLYAADLAKNRRFTDAVEQWSVCMRIAGHDYATPTKAREGLPKLTRGLNEQKAFAVEVRLAVAEATCAGQTHLTRTIRALEAEYREKLLDRYGDAVATHQRMNLDALARAEKITGSAA</sequence>
<name>A0A143CDL1_9ACTN</name>
<dbReference type="KEGG" id="stsi:A4E84_39800"/>
<dbReference type="Proteomes" id="UP000076096">
    <property type="component" value="Chromosome"/>
</dbReference>
<dbReference type="AlphaFoldDB" id="A0A143CDL1"/>
<feature type="chain" id="PRO_5007507832" description="Lipoprotein" evidence="2">
    <location>
        <begin position="22"/>
        <end position="311"/>
    </location>
</feature>
<keyword evidence="2" id="KW-0732">Signal</keyword>
<evidence type="ECO:0000256" key="1">
    <source>
        <dbReference type="SAM" id="MobiDB-lite"/>
    </source>
</evidence>
<evidence type="ECO:0000313" key="3">
    <source>
        <dbReference type="EMBL" id="AMW15065.1"/>
    </source>
</evidence>
<reference evidence="4" key="1">
    <citation type="submission" date="2016-04" db="EMBL/GenBank/DDBJ databases">
        <authorList>
            <person name="Zhang B."/>
        </authorList>
    </citation>
    <scope>NUCLEOTIDE SEQUENCE [LARGE SCALE GENOMIC DNA]</scope>
    <source>
        <strain evidence="4">S10</strain>
    </source>
</reference>
<keyword evidence="4" id="KW-1185">Reference proteome</keyword>
<feature type="signal peptide" evidence="2">
    <location>
        <begin position="1"/>
        <end position="21"/>
    </location>
</feature>
<evidence type="ECO:0000256" key="2">
    <source>
        <dbReference type="SAM" id="SignalP"/>
    </source>
</evidence>
<gene>
    <name evidence="3" type="ORF">A4E84_39800</name>
</gene>
<evidence type="ECO:0000313" key="4">
    <source>
        <dbReference type="Proteomes" id="UP000076096"/>
    </source>
</evidence>
<feature type="region of interest" description="Disordered" evidence="1">
    <location>
        <begin position="25"/>
        <end position="50"/>
    </location>
</feature>
<organism evidence="3 4">
    <name type="scientific">Streptomyces qaidamensis</name>
    <dbReference type="NCBI Taxonomy" id="1783515"/>
    <lineage>
        <taxon>Bacteria</taxon>
        <taxon>Bacillati</taxon>
        <taxon>Actinomycetota</taxon>
        <taxon>Actinomycetes</taxon>
        <taxon>Kitasatosporales</taxon>
        <taxon>Streptomycetaceae</taxon>
        <taxon>Streptomyces</taxon>
        <taxon>Streptomyces aurantiacus group</taxon>
    </lineage>
</organism>
<evidence type="ECO:0008006" key="5">
    <source>
        <dbReference type="Google" id="ProtNLM"/>
    </source>
</evidence>
<accession>A0A143CDL1</accession>
<dbReference type="EMBL" id="CP015098">
    <property type="protein sequence ID" value="AMW15065.1"/>
    <property type="molecule type" value="Genomic_DNA"/>
</dbReference>